<dbReference type="InterPro" id="IPR029063">
    <property type="entry name" value="SAM-dependent_MTases_sf"/>
</dbReference>
<dbReference type="SUPFAM" id="SSF53335">
    <property type="entry name" value="S-adenosyl-L-methionine-dependent methyltransferases"/>
    <property type="match status" value="1"/>
</dbReference>
<name>A0A6S8C1Y0_9STRA</name>
<organism evidence="2">
    <name type="scientific">Aureoumbra lagunensis</name>
    <dbReference type="NCBI Taxonomy" id="44058"/>
    <lineage>
        <taxon>Eukaryota</taxon>
        <taxon>Sar</taxon>
        <taxon>Stramenopiles</taxon>
        <taxon>Ochrophyta</taxon>
        <taxon>Pelagophyceae</taxon>
        <taxon>Pelagomonadales</taxon>
        <taxon>Aureoumbra</taxon>
    </lineage>
</organism>
<reference evidence="2" key="1">
    <citation type="submission" date="2021-01" db="EMBL/GenBank/DDBJ databases">
        <authorList>
            <person name="Corre E."/>
            <person name="Pelletier E."/>
            <person name="Niang G."/>
            <person name="Scheremetjew M."/>
            <person name="Finn R."/>
            <person name="Kale V."/>
            <person name="Holt S."/>
            <person name="Cochrane G."/>
            <person name="Meng A."/>
            <person name="Brown T."/>
            <person name="Cohen L."/>
        </authorList>
    </citation>
    <scope>NUCLEOTIDE SEQUENCE</scope>
    <source>
        <strain evidence="2">CCMP1510</strain>
    </source>
</reference>
<gene>
    <name evidence="1" type="ORF">ALAG00032_LOCUS6683</name>
    <name evidence="2" type="ORF">ALAG00032_LOCUS6684</name>
</gene>
<dbReference type="EMBL" id="HBIJ01009515">
    <property type="protein sequence ID" value="CAE0365939.1"/>
    <property type="molecule type" value="Transcribed_RNA"/>
</dbReference>
<evidence type="ECO:0000313" key="1">
    <source>
        <dbReference type="EMBL" id="CAE0365939.1"/>
    </source>
</evidence>
<dbReference type="Gene3D" id="3.40.50.150">
    <property type="entry name" value="Vaccinia Virus protein VP39"/>
    <property type="match status" value="1"/>
</dbReference>
<accession>A0A6S8C1Y0</accession>
<protein>
    <recommendedName>
        <fullName evidence="3">DOT1 domain-containing protein</fullName>
    </recommendedName>
</protein>
<dbReference type="AlphaFoldDB" id="A0A6S8C1Y0"/>
<dbReference type="EMBL" id="HBIJ01009516">
    <property type="protein sequence ID" value="CAE0365940.1"/>
    <property type="molecule type" value="Transcribed_RNA"/>
</dbReference>
<evidence type="ECO:0008006" key="3">
    <source>
        <dbReference type="Google" id="ProtNLM"/>
    </source>
</evidence>
<sequence length="270" mass="30152">MKVKVCMWILPPMRYGRRSINQKGDSSSRALEAMEMLYPSSERWDRVNLGKIAQGIKQGVALRPDAPGQELTYGEFEIESLEECLSAATHGLKENNVDLLDIGSGTGRLVMCAALLFPEWSCCRGVEISPALYADADARRIRAENQGLLGPGHVHFACANVLTDMKLEFPHTNLFFIYATAFPAPRFNEQLRAPILNDEWTRAIRRIVSTSKCKHIRIATTDRALDPHAGFDLVNVLPNVKNRETFGSALYIHDVLPEPSFLSSPPPHHN</sequence>
<proteinExistence type="predicted"/>
<evidence type="ECO:0000313" key="2">
    <source>
        <dbReference type="EMBL" id="CAE0365940.1"/>
    </source>
</evidence>